<protein>
    <submittedName>
        <fullName evidence="2">Thiamine permease</fullName>
    </submittedName>
</protein>
<evidence type="ECO:0000256" key="1">
    <source>
        <dbReference type="SAM" id="Phobius"/>
    </source>
</evidence>
<organism evidence="2 3">
    <name type="scientific">Terribacillus saccharophilus</name>
    <dbReference type="NCBI Taxonomy" id="361277"/>
    <lineage>
        <taxon>Bacteria</taxon>
        <taxon>Bacillati</taxon>
        <taxon>Bacillota</taxon>
        <taxon>Bacilli</taxon>
        <taxon>Bacillales</taxon>
        <taxon>Bacillaceae</taxon>
        <taxon>Terribacillus</taxon>
    </lineage>
</organism>
<feature type="transmembrane region" description="Helical" evidence="1">
    <location>
        <begin position="12"/>
        <end position="33"/>
    </location>
</feature>
<dbReference type="RefSeq" id="WP_038559664.1">
    <property type="nucleotide sequence ID" value="NZ_CP008876.1"/>
</dbReference>
<dbReference type="Proteomes" id="UP000027980">
    <property type="component" value="Chromosome"/>
</dbReference>
<feature type="transmembrane region" description="Helical" evidence="1">
    <location>
        <begin position="111"/>
        <end position="132"/>
    </location>
</feature>
<dbReference type="OrthoDB" id="8017424at2"/>
<dbReference type="HOGENOM" id="CLU_089225_1_0_9"/>
<dbReference type="Pfam" id="PF09819">
    <property type="entry name" value="ABC_cobalt"/>
    <property type="match status" value="1"/>
</dbReference>
<dbReference type="EMBL" id="CP008876">
    <property type="protein sequence ID" value="AIF66184.1"/>
    <property type="molecule type" value="Genomic_DNA"/>
</dbReference>
<keyword evidence="1" id="KW-0472">Membrane</keyword>
<proteinExistence type="predicted"/>
<sequence>MKSWRMKDIVVMAALAVVFGIVYLLFLPVNVVMMGLIGPIGTDIIFGVWFLVSIVAAYIIQKPGVALVSETIAGIVEVLIGSSVGPIIILSAIVQGLGAEAAFAITRYRSYHVLVLMGAGVGAAITSFIWGYFRGGFVALDPSYVILMLVVRIISGAVISGLIGKAISEALAKTGTLTSFPLGKTYRHRKAG</sequence>
<evidence type="ECO:0000313" key="2">
    <source>
        <dbReference type="EMBL" id="AIF66184.1"/>
    </source>
</evidence>
<dbReference type="KEGG" id="tap:GZ22_05820"/>
<reference evidence="2 3" key="1">
    <citation type="submission" date="2014-07" db="EMBL/GenBank/DDBJ databases">
        <title>Complete genome sequence of a moderately halophilic bacterium Terribacillus aidingensis MP602, isolated from Cryptomeria fortunei in Tianmu mountain in China.</title>
        <authorList>
            <person name="Wang Y."/>
            <person name="Lu P."/>
            <person name="Zhang L."/>
        </authorList>
    </citation>
    <scope>NUCLEOTIDE SEQUENCE [LARGE SCALE GENOMIC DNA]</scope>
    <source>
        <strain evidence="2 3">MP602</strain>
    </source>
</reference>
<feature type="transmembrane region" description="Helical" evidence="1">
    <location>
        <begin position="40"/>
        <end position="60"/>
    </location>
</feature>
<name>A0A075LIF2_9BACI</name>
<feature type="transmembrane region" description="Helical" evidence="1">
    <location>
        <begin position="72"/>
        <end position="99"/>
    </location>
</feature>
<keyword evidence="1" id="KW-1133">Transmembrane helix</keyword>
<keyword evidence="1" id="KW-0812">Transmembrane</keyword>
<gene>
    <name evidence="2" type="ORF">GZ22_05820</name>
</gene>
<evidence type="ECO:0000313" key="3">
    <source>
        <dbReference type="Proteomes" id="UP000027980"/>
    </source>
</evidence>
<dbReference type="AlphaFoldDB" id="A0A075LIF2"/>
<feature type="transmembrane region" description="Helical" evidence="1">
    <location>
        <begin position="144"/>
        <end position="163"/>
    </location>
</feature>
<dbReference type="PIRSF" id="PIRSF037394">
    <property type="entry name" value="ABC_thiamine-permease_YkoE_prd"/>
    <property type="match status" value="1"/>
</dbReference>
<accession>A0A075LIF2</accession>
<dbReference type="GeneID" id="34221460"/>
<dbReference type="InterPro" id="IPR017195">
    <property type="entry name" value="ABC_thiamin-permease_prd"/>
</dbReference>